<name>A0A182TEE5_9DIPT</name>
<proteinExistence type="inferred from homology"/>
<dbReference type="InterPro" id="IPR043504">
    <property type="entry name" value="Peptidase_S1_PA_chymotrypsin"/>
</dbReference>
<keyword evidence="4" id="KW-0645">Protease</keyword>
<keyword evidence="9" id="KW-0865">Zymogen</keyword>
<dbReference type="GO" id="GO:0005576">
    <property type="term" value="C:extracellular region"/>
    <property type="evidence" value="ECO:0007669"/>
    <property type="project" value="UniProtKB-SubCell"/>
</dbReference>
<dbReference type="EnsemblMetazoa" id="AMEC000833-RA">
    <property type="protein sequence ID" value="AMEC000833-PA"/>
    <property type="gene ID" value="AMEC000833"/>
</dbReference>
<dbReference type="GO" id="GO:0045087">
    <property type="term" value="P:innate immune response"/>
    <property type="evidence" value="ECO:0007669"/>
    <property type="project" value="UniProtKB-KW"/>
</dbReference>
<comment type="similarity">
    <text evidence="12">Belongs to the peptidase S1 family. CLIP subfamily.</text>
</comment>
<dbReference type="SUPFAM" id="SSF50494">
    <property type="entry name" value="Trypsin-like serine proteases"/>
    <property type="match status" value="1"/>
</dbReference>
<feature type="domain" description="Peptidase S1" evidence="14">
    <location>
        <begin position="110"/>
        <end position="354"/>
    </location>
</feature>
<keyword evidence="3" id="KW-0399">Innate immunity</keyword>
<reference evidence="15" key="2">
    <citation type="submission" date="2020-05" db="UniProtKB">
        <authorList>
            <consortium name="EnsemblMetazoa"/>
        </authorList>
    </citation>
    <scope>IDENTIFICATION</scope>
    <source>
        <strain evidence="15">CM1001059</strain>
    </source>
</reference>
<dbReference type="Pfam" id="PF00089">
    <property type="entry name" value="Trypsin"/>
    <property type="match status" value="1"/>
</dbReference>
<organism evidence="15 16">
    <name type="scientific">Anopheles melas</name>
    <dbReference type="NCBI Taxonomy" id="34690"/>
    <lineage>
        <taxon>Eukaryota</taxon>
        <taxon>Metazoa</taxon>
        <taxon>Ecdysozoa</taxon>
        <taxon>Arthropoda</taxon>
        <taxon>Hexapoda</taxon>
        <taxon>Insecta</taxon>
        <taxon>Pterygota</taxon>
        <taxon>Neoptera</taxon>
        <taxon>Endopterygota</taxon>
        <taxon>Diptera</taxon>
        <taxon>Nematocera</taxon>
        <taxon>Culicoidea</taxon>
        <taxon>Culicidae</taxon>
        <taxon>Anophelinae</taxon>
        <taxon>Anopheles</taxon>
    </lineage>
</organism>
<evidence type="ECO:0000256" key="4">
    <source>
        <dbReference type="ARBA" id="ARBA00022670"/>
    </source>
</evidence>
<accession>A0A182TEE5</accession>
<dbReference type="Proteomes" id="UP000075902">
    <property type="component" value="Unassembled WGS sequence"/>
</dbReference>
<feature type="chain" id="PRO_5008136730" description="Peptidase S1 domain-containing protein" evidence="13">
    <location>
        <begin position="22"/>
        <end position="355"/>
    </location>
</feature>
<keyword evidence="2" id="KW-0964">Secreted</keyword>
<keyword evidence="10" id="KW-1015">Disulfide bond</keyword>
<dbReference type="CDD" id="cd00190">
    <property type="entry name" value="Tryp_SPc"/>
    <property type="match status" value="1"/>
</dbReference>
<evidence type="ECO:0000256" key="5">
    <source>
        <dbReference type="ARBA" id="ARBA00022729"/>
    </source>
</evidence>
<dbReference type="FunFam" id="2.40.10.10:FF:000146">
    <property type="entry name" value="Serine protease 53"/>
    <property type="match status" value="1"/>
</dbReference>
<dbReference type="Gene3D" id="2.40.10.10">
    <property type="entry name" value="Trypsin-like serine proteases"/>
    <property type="match status" value="2"/>
</dbReference>
<dbReference type="PRINTS" id="PR00722">
    <property type="entry name" value="CHYMOTRYPSIN"/>
</dbReference>
<dbReference type="AlphaFoldDB" id="A0A182TEE5"/>
<evidence type="ECO:0000256" key="9">
    <source>
        <dbReference type="ARBA" id="ARBA00023145"/>
    </source>
</evidence>
<comment type="subcellular location">
    <subcellularLocation>
        <location evidence="1">Secreted</location>
    </subcellularLocation>
</comment>
<evidence type="ECO:0000313" key="15">
    <source>
        <dbReference type="EnsemblMetazoa" id="AMEC000833-PA"/>
    </source>
</evidence>
<evidence type="ECO:0000256" key="7">
    <source>
        <dbReference type="ARBA" id="ARBA00022825"/>
    </source>
</evidence>
<keyword evidence="7" id="KW-0720">Serine protease</keyword>
<keyword evidence="6" id="KW-0378">Hydrolase</keyword>
<sequence>MHSTKTILTVLFVACCHQVTGQFNKCPADEMCISIGECEQFLPHYNQPAKWSPSLRDEFRRRVCQREKMNGVNVYKVCCSPPAPTTEGDRKRGLELLDLETCGAYTDDKISFGQDAKLFQFPWMALLKSKAGSFFCGGTLINERYVLTAAHCLVNNDVASVRLGEYDLNSTIDCNKHGDCAPAPQDILVERAISHEDYSARYKLHDIGLIRLARRASLNDNVLPICLPVTPAFLTKQTIFFVVGWGQTQNALFANKLQFTKLDLMANDECLKQLRPKDRFVRISDSQLCAIGSNLSDNCSGDSGGPLKSISIQHSRYVQYGVVSFGLRTCGKQSAPGVYTRVEHYVDWILEQLED</sequence>
<evidence type="ECO:0000256" key="8">
    <source>
        <dbReference type="ARBA" id="ARBA00022859"/>
    </source>
</evidence>
<evidence type="ECO:0000256" key="13">
    <source>
        <dbReference type="SAM" id="SignalP"/>
    </source>
</evidence>
<keyword evidence="16" id="KW-1185">Reference proteome</keyword>
<evidence type="ECO:0000256" key="2">
    <source>
        <dbReference type="ARBA" id="ARBA00022525"/>
    </source>
</evidence>
<dbReference type="PROSITE" id="PS50240">
    <property type="entry name" value="TRYPSIN_DOM"/>
    <property type="match status" value="1"/>
</dbReference>
<dbReference type="InterPro" id="IPR051487">
    <property type="entry name" value="Ser/Thr_Proteases_Immune/Dev"/>
</dbReference>
<keyword evidence="11" id="KW-0325">Glycoprotein</keyword>
<evidence type="ECO:0000256" key="3">
    <source>
        <dbReference type="ARBA" id="ARBA00022588"/>
    </source>
</evidence>
<dbReference type="GO" id="GO:0006508">
    <property type="term" value="P:proteolysis"/>
    <property type="evidence" value="ECO:0007669"/>
    <property type="project" value="UniProtKB-KW"/>
</dbReference>
<dbReference type="PROSITE" id="PS00134">
    <property type="entry name" value="TRYPSIN_HIS"/>
    <property type="match status" value="1"/>
</dbReference>
<feature type="signal peptide" evidence="13">
    <location>
        <begin position="1"/>
        <end position="21"/>
    </location>
</feature>
<evidence type="ECO:0000256" key="1">
    <source>
        <dbReference type="ARBA" id="ARBA00004613"/>
    </source>
</evidence>
<dbReference type="STRING" id="34690.A0A182TEE5"/>
<dbReference type="GO" id="GO:0004252">
    <property type="term" value="F:serine-type endopeptidase activity"/>
    <property type="evidence" value="ECO:0007669"/>
    <property type="project" value="InterPro"/>
</dbReference>
<dbReference type="SMART" id="SM00020">
    <property type="entry name" value="Tryp_SPc"/>
    <property type="match status" value="1"/>
</dbReference>
<reference evidence="16" key="1">
    <citation type="submission" date="2014-01" db="EMBL/GenBank/DDBJ databases">
        <title>The Genome Sequence of Anopheles melas CM1001059_A (V2).</title>
        <authorList>
            <consortium name="The Broad Institute Genomics Platform"/>
            <person name="Neafsey D.E."/>
            <person name="Besansky N."/>
            <person name="Howell P."/>
            <person name="Walton C."/>
            <person name="Young S.K."/>
            <person name="Zeng Q."/>
            <person name="Gargeya S."/>
            <person name="Fitzgerald M."/>
            <person name="Haas B."/>
            <person name="Abouelleil A."/>
            <person name="Allen A.W."/>
            <person name="Alvarado L."/>
            <person name="Arachchi H.M."/>
            <person name="Berlin A.M."/>
            <person name="Chapman S.B."/>
            <person name="Gainer-Dewar J."/>
            <person name="Goldberg J."/>
            <person name="Griggs A."/>
            <person name="Gujja S."/>
            <person name="Hansen M."/>
            <person name="Howarth C."/>
            <person name="Imamovic A."/>
            <person name="Ireland A."/>
            <person name="Larimer J."/>
            <person name="McCowan C."/>
            <person name="Murphy C."/>
            <person name="Pearson M."/>
            <person name="Poon T.W."/>
            <person name="Priest M."/>
            <person name="Roberts A."/>
            <person name="Saif S."/>
            <person name="Shea T."/>
            <person name="Sisk P."/>
            <person name="Sykes S."/>
            <person name="Wortman J."/>
            <person name="Nusbaum C."/>
            <person name="Birren B."/>
        </authorList>
    </citation>
    <scope>NUCLEOTIDE SEQUENCE [LARGE SCALE GENOMIC DNA]</scope>
    <source>
        <strain evidence="16">CM1001059</strain>
    </source>
</reference>
<protein>
    <recommendedName>
        <fullName evidence="14">Peptidase S1 domain-containing protein</fullName>
    </recommendedName>
</protein>
<evidence type="ECO:0000256" key="6">
    <source>
        <dbReference type="ARBA" id="ARBA00022801"/>
    </source>
</evidence>
<keyword evidence="8" id="KW-0391">Immunity</keyword>
<keyword evidence="5 13" id="KW-0732">Signal</keyword>
<dbReference type="InterPro" id="IPR001314">
    <property type="entry name" value="Peptidase_S1A"/>
</dbReference>
<dbReference type="PANTHER" id="PTHR24256">
    <property type="entry name" value="TRYPTASE-RELATED"/>
    <property type="match status" value="1"/>
</dbReference>
<dbReference type="InterPro" id="IPR018114">
    <property type="entry name" value="TRYPSIN_HIS"/>
</dbReference>
<evidence type="ECO:0000313" key="16">
    <source>
        <dbReference type="Proteomes" id="UP000075902"/>
    </source>
</evidence>
<evidence type="ECO:0000256" key="12">
    <source>
        <dbReference type="ARBA" id="ARBA00024195"/>
    </source>
</evidence>
<evidence type="ECO:0000256" key="11">
    <source>
        <dbReference type="ARBA" id="ARBA00023180"/>
    </source>
</evidence>
<dbReference type="VEuPathDB" id="VectorBase:AMEC000833"/>
<evidence type="ECO:0000256" key="10">
    <source>
        <dbReference type="ARBA" id="ARBA00023157"/>
    </source>
</evidence>
<dbReference type="InterPro" id="IPR009003">
    <property type="entry name" value="Peptidase_S1_PA"/>
</dbReference>
<dbReference type="InterPro" id="IPR001254">
    <property type="entry name" value="Trypsin_dom"/>
</dbReference>
<evidence type="ECO:0000259" key="14">
    <source>
        <dbReference type="PROSITE" id="PS50240"/>
    </source>
</evidence>